<reference evidence="2 3" key="1">
    <citation type="submission" date="2024-09" db="EMBL/GenBank/DDBJ databases">
        <title>Floridaenema gen nov. (Aerosakkonemataceae, Aerosakkonematales ord. nov., Cyanobacteria) from benthic tropical and subtropical fresh waters, with the description of four new species.</title>
        <authorList>
            <person name="Moretto J.A."/>
            <person name="Berthold D.E."/>
            <person name="Lefler F.W."/>
            <person name="Huang I.-S."/>
            <person name="Laughinghouse H. IV."/>
        </authorList>
    </citation>
    <scope>NUCLEOTIDE SEQUENCE [LARGE SCALE GENOMIC DNA]</scope>
    <source>
        <strain evidence="2 3">BLCC-F50</strain>
    </source>
</reference>
<gene>
    <name evidence="2" type="ORF">ACE1CI_12105</name>
</gene>
<evidence type="ECO:0008006" key="4">
    <source>
        <dbReference type="Google" id="ProtNLM"/>
    </source>
</evidence>
<comment type="caution">
    <text evidence="2">The sequence shown here is derived from an EMBL/GenBank/DDBJ whole genome shotgun (WGS) entry which is preliminary data.</text>
</comment>
<organism evidence="2 3">
    <name type="scientific">Floridaenema flaviceps BLCC-F50</name>
    <dbReference type="NCBI Taxonomy" id="3153642"/>
    <lineage>
        <taxon>Bacteria</taxon>
        <taxon>Bacillati</taxon>
        <taxon>Cyanobacteriota</taxon>
        <taxon>Cyanophyceae</taxon>
        <taxon>Oscillatoriophycideae</taxon>
        <taxon>Aerosakkonematales</taxon>
        <taxon>Aerosakkonemataceae</taxon>
        <taxon>Floridanema</taxon>
        <taxon>Floridanema flaviceps</taxon>
    </lineage>
</organism>
<evidence type="ECO:0000313" key="3">
    <source>
        <dbReference type="Proteomes" id="UP001576784"/>
    </source>
</evidence>
<feature type="region of interest" description="Disordered" evidence="1">
    <location>
        <begin position="21"/>
        <end position="65"/>
    </location>
</feature>
<dbReference type="RefSeq" id="WP_413263306.1">
    <property type="nucleotide sequence ID" value="NZ_JBHFNR010000081.1"/>
</dbReference>
<feature type="compositionally biased region" description="Basic residues" evidence="1">
    <location>
        <begin position="41"/>
        <end position="56"/>
    </location>
</feature>
<sequence>MTPSLVQRDFYRIIRLIGTPAVSPKPRGFSSGRLEGDSKEKRKRHPVVKKTKKMKKNPFPTQTAA</sequence>
<dbReference type="EMBL" id="JBHFNR010000081">
    <property type="protein sequence ID" value="MFB2893646.1"/>
    <property type="molecule type" value="Genomic_DNA"/>
</dbReference>
<accession>A0ABV4XPK4</accession>
<evidence type="ECO:0000256" key="1">
    <source>
        <dbReference type="SAM" id="MobiDB-lite"/>
    </source>
</evidence>
<proteinExistence type="predicted"/>
<protein>
    <recommendedName>
        <fullName evidence="4">Ribosomal protein S18</fullName>
    </recommendedName>
</protein>
<name>A0ABV4XPK4_9CYAN</name>
<dbReference type="Proteomes" id="UP001576784">
    <property type="component" value="Unassembled WGS sequence"/>
</dbReference>
<keyword evidence="3" id="KW-1185">Reference proteome</keyword>
<evidence type="ECO:0000313" key="2">
    <source>
        <dbReference type="EMBL" id="MFB2893646.1"/>
    </source>
</evidence>